<organism evidence="12 13">
    <name type="scientific">Desmophyllum pertusum</name>
    <dbReference type="NCBI Taxonomy" id="174260"/>
    <lineage>
        <taxon>Eukaryota</taxon>
        <taxon>Metazoa</taxon>
        <taxon>Cnidaria</taxon>
        <taxon>Anthozoa</taxon>
        <taxon>Hexacorallia</taxon>
        <taxon>Scleractinia</taxon>
        <taxon>Caryophylliina</taxon>
        <taxon>Caryophylliidae</taxon>
        <taxon>Desmophyllum</taxon>
    </lineage>
</organism>
<gene>
    <name evidence="12" type="ORF">OS493_013709</name>
</gene>
<evidence type="ECO:0000256" key="10">
    <source>
        <dbReference type="SAM" id="MobiDB-lite"/>
    </source>
</evidence>
<feature type="transmembrane region" description="Helical" evidence="11">
    <location>
        <begin position="136"/>
        <end position="155"/>
    </location>
</feature>
<dbReference type="SUPFAM" id="SSF103473">
    <property type="entry name" value="MFS general substrate transporter"/>
    <property type="match status" value="1"/>
</dbReference>
<dbReference type="CDD" id="cd17347">
    <property type="entry name" value="MFS_SLC15A1_2_like"/>
    <property type="match status" value="1"/>
</dbReference>
<keyword evidence="13" id="KW-1185">Reference proteome</keyword>
<evidence type="ECO:0000256" key="4">
    <source>
        <dbReference type="ARBA" id="ARBA00022692"/>
    </source>
</evidence>
<comment type="subcellular location">
    <subcellularLocation>
        <location evidence="1 9">Membrane</location>
        <topology evidence="1 9">Multi-pass membrane protein</topology>
    </subcellularLocation>
</comment>
<dbReference type="EMBL" id="MU825879">
    <property type="protein sequence ID" value="KAJ7385681.1"/>
    <property type="molecule type" value="Genomic_DNA"/>
</dbReference>
<evidence type="ECO:0000256" key="8">
    <source>
        <dbReference type="ARBA" id="ARBA00023136"/>
    </source>
</evidence>
<keyword evidence="6" id="KW-0653">Protein transport</keyword>
<sequence length="751" mass="83435">MSSTQNASTSPVNRRDSQQSWTGSEIFRSASPNDDVSPQNDAKSKLSGKAWGRVKKFALCKIGFPSSIYYIVGNEFCERFSYYGMKAILILYLTRVLALGDNTATATFHSFSMLCYFTPLFGAMLADGWLGKYRTILYVSIVYCIGNLMVSITSLPPLGAGEIPGPMIGLFLIALGTGGIKPCVSAFGGDQFTSDQSHLLQSFFSVFYFAINAGSLLSMLITPALRGNVKCFGNDCYPLAFGIPAILMLMAIAFFWFGRHKYKSVPQTDNILWRVTKAVSYALKKKVTTKGEKKDHWMDWAGDTYDAQLIQDIKAMCKVLFMFLPLPVFWTLFDQQGSRWVLQAGQMDGDAGFLGTIKPDQMQAFNPLFIIILIPLFEAVVYPLLKRPKPLKRMCAGMFLATVAFIFAGFLQMKIQSEDHIKNAPSGGQANLQVINSLDCPVSLTIGDKNITVASYGHSTELELPVAKNLTAIIYTTSPKCYNLSKRNFENRLDLKEKQWYNLVVSDHENQIIAQTVKQNVTLPPPGKAKLCTVILPLSATDKMFDIFLDKDRIQENVLVMGPSNCTVVGADHYKLTVKGKNSSTTYMSSDIVLRNGGIYTAVVQKTGEGAAKVTLYEDLEAKTVSMLYQIPQYFVITSGEIMFSITGLEFAYSQAPASMKSCLQAAWLMTVAFGNLIVVIEAESHIFTNQTTEYFFFAAMLFVVMSIFMVMSVFYRYVESPTGEPTVPIPVDMNDDRMGIMHMDELAQSY</sequence>
<dbReference type="InterPro" id="IPR000109">
    <property type="entry name" value="POT_fam"/>
</dbReference>
<feature type="transmembrane region" description="Helical" evidence="11">
    <location>
        <begin position="695"/>
        <end position="716"/>
    </location>
</feature>
<dbReference type="Gene3D" id="1.20.1250.20">
    <property type="entry name" value="MFS general substrate transporter like domains"/>
    <property type="match status" value="2"/>
</dbReference>
<dbReference type="InterPro" id="IPR036259">
    <property type="entry name" value="MFS_trans_sf"/>
</dbReference>
<comment type="caution">
    <text evidence="12">The sequence shown here is derived from an EMBL/GenBank/DDBJ whole genome shotgun (WGS) entry which is preliminary data.</text>
</comment>
<dbReference type="AlphaFoldDB" id="A0A9W9ZPR4"/>
<evidence type="ECO:0000256" key="2">
    <source>
        <dbReference type="ARBA" id="ARBA00005982"/>
    </source>
</evidence>
<dbReference type="PROSITE" id="PS01022">
    <property type="entry name" value="PTR2_1"/>
    <property type="match status" value="1"/>
</dbReference>
<name>A0A9W9ZPR4_9CNID</name>
<protein>
    <submittedName>
        <fullName evidence="12">Uncharacterized protein</fullName>
    </submittedName>
</protein>
<dbReference type="GO" id="GO:0022857">
    <property type="term" value="F:transmembrane transporter activity"/>
    <property type="evidence" value="ECO:0007669"/>
    <property type="project" value="InterPro"/>
</dbReference>
<dbReference type="InterPro" id="IPR018456">
    <property type="entry name" value="PTR2_symporter_CS"/>
</dbReference>
<evidence type="ECO:0000256" key="6">
    <source>
        <dbReference type="ARBA" id="ARBA00022927"/>
    </source>
</evidence>
<evidence type="ECO:0000256" key="9">
    <source>
        <dbReference type="RuleBase" id="RU003755"/>
    </source>
</evidence>
<evidence type="ECO:0000256" key="11">
    <source>
        <dbReference type="SAM" id="Phobius"/>
    </source>
</evidence>
<dbReference type="GO" id="GO:0006857">
    <property type="term" value="P:oligopeptide transport"/>
    <property type="evidence" value="ECO:0007669"/>
    <property type="project" value="InterPro"/>
</dbReference>
<dbReference type="PROSITE" id="PS01023">
    <property type="entry name" value="PTR2_2"/>
    <property type="match status" value="1"/>
</dbReference>
<keyword evidence="8 11" id="KW-0472">Membrane</keyword>
<feature type="transmembrane region" description="Helical" evidence="11">
    <location>
        <begin position="167"/>
        <end position="187"/>
    </location>
</feature>
<reference evidence="12" key="1">
    <citation type="submission" date="2023-01" db="EMBL/GenBank/DDBJ databases">
        <title>Genome assembly of the deep-sea coral Lophelia pertusa.</title>
        <authorList>
            <person name="Herrera S."/>
            <person name="Cordes E."/>
        </authorList>
    </citation>
    <scope>NUCLEOTIDE SEQUENCE</scope>
    <source>
        <strain evidence="12">USNM1676648</strain>
        <tissue evidence="12">Polyp</tissue>
    </source>
</reference>
<evidence type="ECO:0000256" key="1">
    <source>
        <dbReference type="ARBA" id="ARBA00004141"/>
    </source>
</evidence>
<evidence type="ECO:0000256" key="5">
    <source>
        <dbReference type="ARBA" id="ARBA00022856"/>
    </source>
</evidence>
<feature type="transmembrane region" description="Helical" evidence="11">
    <location>
        <begin position="397"/>
        <end position="415"/>
    </location>
</feature>
<feature type="transmembrane region" description="Helical" evidence="11">
    <location>
        <begin position="199"/>
        <end position="225"/>
    </location>
</feature>
<dbReference type="OrthoDB" id="205993at2759"/>
<dbReference type="GO" id="GO:0015031">
    <property type="term" value="P:protein transport"/>
    <property type="evidence" value="ECO:0007669"/>
    <property type="project" value="UniProtKB-KW"/>
</dbReference>
<dbReference type="FunFam" id="1.20.1250.20:FF:000049">
    <property type="entry name" value="Solute carrier family 15 member 2"/>
    <property type="match status" value="1"/>
</dbReference>
<dbReference type="Pfam" id="PF00854">
    <property type="entry name" value="PTR2"/>
    <property type="match status" value="2"/>
</dbReference>
<evidence type="ECO:0000313" key="13">
    <source>
        <dbReference type="Proteomes" id="UP001163046"/>
    </source>
</evidence>
<proteinExistence type="inferred from homology"/>
<feature type="transmembrane region" description="Helical" evidence="11">
    <location>
        <begin position="237"/>
        <end position="257"/>
    </location>
</feature>
<feature type="transmembrane region" description="Helical" evidence="11">
    <location>
        <begin position="80"/>
        <end position="100"/>
    </location>
</feature>
<keyword evidence="3 9" id="KW-0813">Transport</keyword>
<comment type="similarity">
    <text evidence="2 9">Belongs to the major facilitator superfamily. Proton-dependent oligopeptide transporter (POT/PTR) (TC 2.A.17) family.</text>
</comment>
<feature type="transmembrane region" description="Helical" evidence="11">
    <location>
        <begin position="666"/>
        <end position="683"/>
    </location>
</feature>
<evidence type="ECO:0000256" key="3">
    <source>
        <dbReference type="ARBA" id="ARBA00022448"/>
    </source>
</evidence>
<evidence type="ECO:0000256" key="7">
    <source>
        <dbReference type="ARBA" id="ARBA00022989"/>
    </source>
</evidence>
<accession>A0A9W9ZPR4</accession>
<dbReference type="Proteomes" id="UP001163046">
    <property type="component" value="Unassembled WGS sequence"/>
</dbReference>
<keyword evidence="4 9" id="KW-0812">Transmembrane</keyword>
<keyword evidence="5" id="KW-0571">Peptide transport</keyword>
<keyword evidence="7 11" id="KW-1133">Transmembrane helix</keyword>
<feature type="transmembrane region" description="Helical" evidence="11">
    <location>
        <begin position="364"/>
        <end position="385"/>
    </location>
</feature>
<feature type="region of interest" description="Disordered" evidence="10">
    <location>
        <begin position="1"/>
        <end position="21"/>
    </location>
</feature>
<evidence type="ECO:0000313" key="12">
    <source>
        <dbReference type="EMBL" id="KAJ7385681.1"/>
    </source>
</evidence>
<dbReference type="GO" id="GO:0016020">
    <property type="term" value="C:membrane"/>
    <property type="evidence" value="ECO:0007669"/>
    <property type="project" value="UniProtKB-SubCell"/>
</dbReference>
<feature type="transmembrane region" description="Helical" evidence="11">
    <location>
        <begin position="106"/>
        <end position="124"/>
    </location>
</feature>
<dbReference type="PANTHER" id="PTHR11654">
    <property type="entry name" value="OLIGOPEPTIDE TRANSPORTER-RELATED"/>
    <property type="match status" value="1"/>
</dbReference>